<dbReference type="STRING" id="158441.A0A226EHL8"/>
<feature type="domain" description="RFX-type winged-helix" evidence="2">
    <location>
        <begin position="19"/>
        <end position="94"/>
    </location>
</feature>
<keyword evidence="4" id="KW-1185">Reference proteome</keyword>
<dbReference type="InterPro" id="IPR039779">
    <property type="entry name" value="RFX-like"/>
</dbReference>
<dbReference type="InterPro" id="IPR003150">
    <property type="entry name" value="DNA-bd_RFX"/>
</dbReference>
<name>A0A226EHL8_FOLCA</name>
<dbReference type="OrthoDB" id="10056949at2759"/>
<dbReference type="FunFam" id="1.10.10.10:FF:000422">
    <property type="entry name" value="DNA-binding protein RFX7"/>
    <property type="match status" value="1"/>
</dbReference>
<comment type="caution">
    <text evidence="3">The sequence shown here is derived from an EMBL/GenBank/DDBJ whole genome shotgun (WGS) entry which is preliminary data.</text>
</comment>
<dbReference type="GO" id="GO:0000978">
    <property type="term" value="F:RNA polymerase II cis-regulatory region sequence-specific DNA binding"/>
    <property type="evidence" value="ECO:0007669"/>
    <property type="project" value="TreeGrafter"/>
</dbReference>
<reference evidence="3 4" key="1">
    <citation type="submission" date="2015-12" db="EMBL/GenBank/DDBJ databases">
        <title>The genome of Folsomia candida.</title>
        <authorList>
            <person name="Faddeeva A."/>
            <person name="Derks M.F."/>
            <person name="Anvar Y."/>
            <person name="Smit S."/>
            <person name="Van Straalen N."/>
            <person name="Roelofs D."/>
        </authorList>
    </citation>
    <scope>NUCLEOTIDE SEQUENCE [LARGE SCALE GENOMIC DNA]</scope>
    <source>
        <strain evidence="3 4">VU population</strain>
        <tissue evidence="3">Whole body</tissue>
    </source>
</reference>
<sequence length="236" mass="27236">MMMGLRNSDGWRNHSTPLTMQWLEATYTPMMGACIARNALYNDYVQWCHLNFIQPVNAASFGKIIRRQFPHLTTRRLGTRGQSKYHYYGLSLKYQLHPSQPENIVCNGNGGDERKFNMKEEPDKNHNLTFCTTIVQSFSYKQQQVIANDFTSAHFDNTFWRCGIQVEDEGINYYDNMIPVISQDLEICNNSDISEQQAHLTGLVDELNTEPVNLQLLGDNLYGSSETLQLWGHHDF</sequence>
<accession>A0A226EHL8</accession>
<proteinExistence type="predicted"/>
<protein>
    <submittedName>
        <fullName evidence="3">Transcription factor RFX4</fullName>
    </submittedName>
</protein>
<dbReference type="Pfam" id="PF02257">
    <property type="entry name" value="RFX_DNA_binding"/>
    <property type="match status" value="1"/>
</dbReference>
<dbReference type="SUPFAM" id="SSF46785">
    <property type="entry name" value="Winged helix' DNA-binding domain"/>
    <property type="match status" value="1"/>
</dbReference>
<dbReference type="PROSITE" id="PS51526">
    <property type="entry name" value="RFX_DBD"/>
    <property type="match status" value="1"/>
</dbReference>
<dbReference type="GO" id="GO:0000981">
    <property type="term" value="F:DNA-binding transcription factor activity, RNA polymerase II-specific"/>
    <property type="evidence" value="ECO:0007669"/>
    <property type="project" value="TreeGrafter"/>
</dbReference>
<dbReference type="Proteomes" id="UP000198287">
    <property type="component" value="Unassembled WGS sequence"/>
</dbReference>
<dbReference type="InterPro" id="IPR036388">
    <property type="entry name" value="WH-like_DNA-bd_sf"/>
</dbReference>
<dbReference type="InterPro" id="IPR036390">
    <property type="entry name" value="WH_DNA-bd_sf"/>
</dbReference>
<evidence type="ECO:0000313" key="3">
    <source>
        <dbReference type="EMBL" id="OXA56909.1"/>
    </source>
</evidence>
<dbReference type="EMBL" id="LNIX01000003">
    <property type="protein sequence ID" value="OXA56909.1"/>
    <property type="molecule type" value="Genomic_DNA"/>
</dbReference>
<evidence type="ECO:0000256" key="1">
    <source>
        <dbReference type="ARBA" id="ARBA00023125"/>
    </source>
</evidence>
<keyword evidence="1" id="KW-0238">DNA-binding</keyword>
<evidence type="ECO:0000259" key="2">
    <source>
        <dbReference type="PROSITE" id="PS51526"/>
    </source>
</evidence>
<dbReference type="PANTHER" id="PTHR12619">
    <property type="entry name" value="RFX TRANSCRIPTION FACTOR FAMILY"/>
    <property type="match status" value="1"/>
</dbReference>
<dbReference type="AlphaFoldDB" id="A0A226EHL8"/>
<evidence type="ECO:0000313" key="4">
    <source>
        <dbReference type="Proteomes" id="UP000198287"/>
    </source>
</evidence>
<organism evidence="3 4">
    <name type="scientific">Folsomia candida</name>
    <name type="common">Springtail</name>
    <dbReference type="NCBI Taxonomy" id="158441"/>
    <lineage>
        <taxon>Eukaryota</taxon>
        <taxon>Metazoa</taxon>
        <taxon>Ecdysozoa</taxon>
        <taxon>Arthropoda</taxon>
        <taxon>Hexapoda</taxon>
        <taxon>Collembola</taxon>
        <taxon>Entomobryomorpha</taxon>
        <taxon>Isotomoidea</taxon>
        <taxon>Isotomidae</taxon>
        <taxon>Proisotominae</taxon>
        <taxon>Folsomia</taxon>
    </lineage>
</organism>
<gene>
    <name evidence="3" type="ORF">Fcan01_07277</name>
</gene>
<dbReference type="PANTHER" id="PTHR12619:SF5">
    <property type="entry name" value="TRANSCRIPTION FACTOR RFX4"/>
    <property type="match status" value="1"/>
</dbReference>
<dbReference type="Gene3D" id="1.10.10.10">
    <property type="entry name" value="Winged helix-like DNA-binding domain superfamily/Winged helix DNA-binding domain"/>
    <property type="match status" value="1"/>
</dbReference>